<gene>
    <name evidence="2" type="ORF">BBAD15_g10759</name>
</gene>
<proteinExistence type="predicted"/>
<sequence length="199" mass="22245">MCTHSLIIYVQYGISAYIARENPPQYFQPDTLSQPTNNLLDQPQLGFIVGFRSAKSHTGAQLQNTETMHSTACHPEPQQADPANSHSAAFPHDPRRRLEALTESRDTSRYNRTFIAYANQPKLAPHIINVNIPSPAHSPPPRHPPLSCLANTRRRLSLPRVRRRSCSSNDPLSAGWHRAVFSPPPYRQLRASFPVGAPS</sequence>
<evidence type="ECO:0000313" key="3">
    <source>
        <dbReference type="Proteomes" id="UP000030106"/>
    </source>
</evidence>
<dbReference type="Proteomes" id="UP000030106">
    <property type="component" value="Unassembled WGS sequence"/>
</dbReference>
<evidence type="ECO:0000256" key="1">
    <source>
        <dbReference type="SAM" id="MobiDB-lite"/>
    </source>
</evidence>
<accession>A0A0A2VT64</accession>
<feature type="region of interest" description="Disordered" evidence="1">
    <location>
        <begin position="70"/>
        <end position="93"/>
    </location>
</feature>
<reference evidence="2 3" key="1">
    <citation type="submission" date="2012-10" db="EMBL/GenBank/DDBJ databases">
        <title>Genome sequencing and analysis of entomopathogenic fungi Beauveria bassiana D1-5.</title>
        <authorList>
            <person name="Li Q."/>
            <person name="Wang L."/>
            <person name="Zhang Z."/>
            <person name="Wang Q."/>
            <person name="Ren J."/>
            <person name="Wang M."/>
            <person name="Xu W."/>
            <person name="Wang J."/>
            <person name="Lu Y."/>
            <person name="Du Q."/>
            <person name="Sun Z."/>
        </authorList>
    </citation>
    <scope>NUCLEOTIDE SEQUENCE [LARGE SCALE GENOMIC DNA]</scope>
    <source>
        <strain evidence="2 3">D1-5</strain>
    </source>
</reference>
<comment type="caution">
    <text evidence="2">The sequence shown here is derived from an EMBL/GenBank/DDBJ whole genome shotgun (WGS) entry which is preliminary data.</text>
</comment>
<name>A0A0A2VT64_BEABA</name>
<protein>
    <submittedName>
        <fullName evidence="2">Uncharacterized protein</fullName>
    </submittedName>
</protein>
<evidence type="ECO:0000313" key="2">
    <source>
        <dbReference type="EMBL" id="KGQ03984.1"/>
    </source>
</evidence>
<dbReference type="AlphaFoldDB" id="A0A0A2VT64"/>
<dbReference type="EMBL" id="ANFO01001132">
    <property type="protein sequence ID" value="KGQ03984.1"/>
    <property type="molecule type" value="Genomic_DNA"/>
</dbReference>
<dbReference type="HOGENOM" id="CLU_1371967_0_0_1"/>
<organism evidence="2 3">
    <name type="scientific">Beauveria bassiana D1-5</name>
    <dbReference type="NCBI Taxonomy" id="1245745"/>
    <lineage>
        <taxon>Eukaryota</taxon>
        <taxon>Fungi</taxon>
        <taxon>Dikarya</taxon>
        <taxon>Ascomycota</taxon>
        <taxon>Pezizomycotina</taxon>
        <taxon>Sordariomycetes</taxon>
        <taxon>Hypocreomycetidae</taxon>
        <taxon>Hypocreales</taxon>
        <taxon>Cordycipitaceae</taxon>
        <taxon>Beauveria</taxon>
    </lineage>
</organism>